<evidence type="ECO:0000313" key="1">
    <source>
        <dbReference type="EMBL" id="QCT72949.1"/>
    </source>
</evidence>
<evidence type="ECO:0000313" key="2">
    <source>
        <dbReference type="Proteomes" id="UP000218387"/>
    </source>
</evidence>
<dbReference type="RefSeq" id="WP_058695722.1">
    <property type="nucleotide sequence ID" value="NZ_CABJDW020000007.1"/>
</dbReference>
<dbReference type="Proteomes" id="UP000218387">
    <property type="component" value="Chromosome"/>
</dbReference>
<protein>
    <submittedName>
        <fullName evidence="1">DUF2922 domain-containing protein</fullName>
    </submittedName>
</protein>
<gene>
    <name evidence="1" type="ORF">CPZ25_016990</name>
</gene>
<proteinExistence type="predicted"/>
<dbReference type="InterPro" id="IPR021321">
    <property type="entry name" value="DUF2922"/>
</dbReference>
<dbReference type="KEGG" id="emt:CPZ25_016990"/>
<dbReference type="Pfam" id="PF11148">
    <property type="entry name" value="DUF2922"/>
    <property type="match status" value="1"/>
</dbReference>
<reference evidence="1 2" key="1">
    <citation type="submission" date="2018-05" db="EMBL/GenBank/DDBJ databases">
        <title>Genome comparison of Eubacterium sp.</title>
        <authorList>
            <person name="Feng Y."/>
            <person name="Sanchez-Andrea I."/>
            <person name="Stams A.J.M."/>
            <person name="De Vos W.M."/>
        </authorList>
    </citation>
    <scope>NUCLEOTIDE SEQUENCE [LARGE SCALE GENOMIC DNA]</scope>
    <source>
        <strain evidence="1 2">YI</strain>
    </source>
</reference>
<organism evidence="1 2">
    <name type="scientific">Eubacterium maltosivorans</name>
    <dbReference type="NCBI Taxonomy" id="2041044"/>
    <lineage>
        <taxon>Bacteria</taxon>
        <taxon>Bacillati</taxon>
        <taxon>Bacillota</taxon>
        <taxon>Clostridia</taxon>
        <taxon>Eubacteriales</taxon>
        <taxon>Eubacteriaceae</taxon>
        <taxon>Eubacterium</taxon>
    </lineage>
</organism>
<accession>A0A4P9CBF1</accession>
<dbReference type="AlphaFoldDB" id="A0A4P9CBF1"/>
<dbReference type="EMBL" id="CP029487">
    <property type="protein sequence ID" value="QCT72949.1"/>
    <property type="molecule type" value="Genomic_DNA"/>
</dbReference>
<name>A0A4P9CBF1_EUBML</name>
<keyword evidence="2" id="KW-1185">Reference proteome</keyword>
<sequence>MAATNSKDLVLSYERADGKTHNMTIPDYRNDITDAEIKTGAEAILAQAIFLPDGVGLVKLAGAVKVETTKTEVPVADAQA</sequence>